<gene>
    <name evidence="1" type="ORF">ACFQMA_13675</name>
</gene>
<name>A0ABD5Y0E7_9EURY</name>
<evidence type="ECO:0008006" key="3">
    <source>
        <dbReference type="Google" id="ProtNLM"/>
    </source>
</evidence>
<dbReference type="AlphaFoldDB" id="A0ABD5Y0E7"/>
<dbReference type="GeneID" id="78821174"/>
<organism evidence="1 2">
    <name type="scientific">Halosimplex aquaticum</name>
    <dbReference type="NCBI Taxonomy" id="3026162"/>
    <lineage>
        <taxon>Archaea</taxon>
        <taxon>Methanobacteriati</taxon>
        <taxon>Methanobacteriota</taxon>
        <taxon>Stenosarchaea group</taxon>
        <taxon>Halobacteria</taxon>
        <taxon>Halobacteriales</taxon>
        <taxon>Haloarculaceae</taxon>
        <taxon>Halosimplex</taxon>
    </lineage>
</organism>
<evidence type="ECO:0000313" key="1">
    <source>
        <dbReference type="EMBL" id="MFC7140868.1"/>
    </source>
</evidence>
<dbReference type="RefSeq" id="WP_274321954.1">
    <property type="nucleotide sequence ID" value="NZ_CP118158.1"/>
</dbReference>
<evidence type="ECO:0000313" key="2">
    <source>
        <dbReference type="Proteomes" id="UP001596432"/>
    </source>
</evidence>
<comment type="caution">
    <text evidence="1">The sequence shown here is derived from an EMBL/GenBank/DDBJ whole genome shotgun (WGS) entry which is preliminary data.</text>
</comment>
<keyword evidence="2" id="KW-1185">Reference proteome</keyword>
<dbReference type="EMBL" id="JBHTAS010000001">
    <property type="protein sequence ID" value="MFC7140868.1"/>
    <property type="molecule type" value="Genomic_DNA"/>
</dbReference>
<reference evidence="1 2" key="1">
    <citation type="journal article" date="2019" name="Int. J. Syst. Evol. Microbiol.">
        <title>The Global Catalogue of Microorganisms (GCM) 10K type strain sequencing project: providing services to taxonomists for standard genome sequencing and annotation.</title>
        <authorList>
            <consortium name="The Broad Institute Genomics Platform"/>
            <consortium name="The Broad Institute Genome Sequencing Center for Infectious Disease"/>
            <person name="Wu L."/>
            <person name="Ma J."/>
        </authorList>
    </citation>
    <scope>NUCLEOTIDE SEQUENCE [LARGE SCALE GENOMIC DNA]</scope>
    <source>
        <strain evidence="1 2">XZYJT29</strain>
    </source>
</reference>
<sequence>MSHTGIGSRLVATVSAQVLRVVGLLTVLLSAGVAGLSVSTEYGLAVTVGEKSQTAAYTADVSTVSALVEFAAAHPAYPVAVLVGFVLVVAGDETPVLGK</sequence>
<protein>
    <recommendedName>
        <fullName evidence="3">Transmembrane protein</fullName>
    </recommendedName>
</protein>
<proteinExistence type="predicted"/>
<accession>A0ABD5Y0E7</accession>
<dbReference type="Proteomes" id="UP001596432">
    <property type="component" value="Unassembled WGS sequence"/>
</dbReference>